<evidence type="ECO:0000313" key="4">
    <source>
        <dbReference type="EnsemblMetazoa" id="XP_019754856.1"/>
    </source>
</evidence>
<accession>A0AAR5P2T6</accession>
<evidence type="ECO:0000313" key="5">
    <source>
        <dbReference type="Proteomes" id="UP000019118"/>
    </source>
</evidence>
<evidence type="ECO:0000256" key="1">
    <source>
        <dbReference type="ARBA" id="ARBA00007347"/>
    </source>
</evidence>
<reference evidence="5" key="1">
    <citation type="journal article" date="2013" name="Genome Biol.">
        <title>Draft genome of the mountain pine beetle, Dendroctonus ponderosae Hopkins, a major forest pest.</title>
        <authorList>
            <person name="Keeling C.I."/>
            <person name="Yuen M.M."/>
            <person name="Liao N.Y."/>
            <person name="Docking T.R."/>
            <person name="Chan S.K."/>
            <person name="Taylor G.A."/>
            <person name="Palmquist D.L."/>
            <person name="Jackman S.D."/>
            <person name="Nguyen A."/>
            <person name="Li M."/>
            <person name="Henderson H."/>
            <person name="Janes J.K."/>
            <person name="Zhao Y."/>
            <person name="Pandoh P."/>
            <person name="Moore R."/>
            <person name="Sperling F.A."/>
            <person name="Huber D.P."/>
            <person name="Birol I."/>
            <person name="Jones S.J."/>
            <person name="Bohlmann J."/>
        </authorList>
    </citation>
    <scope>NUCLEOTIDE SEQUENCE</scope>
</reference>
<name>A0AAR5P2T6_DENPD</name>
<dbReference type="AlphaFoldDB" id="A0AAR5P2T6"/>
<dbReference type="EnsemblMetazoa" id="XM_019899297.1">
    <property type="protein sequence ID" value="XP_019754856.1"/>
    <property type="gene ID" value="LOC109533829"/>
</dbReference>
<keyword evidence="5" id="KW-1185">Reference proteome</keyword>
<dbReference type="KEGG" id="dpa:109533829"/>
<dbReference type="Proteomes" id="UP000019118">
    <property type="component" value="Unassembled WGS sequence"/>
</dbReference>
<comment type="similarity">
    <text evidence="1 3">Belongs to the CMC family.</text>
</comment>
<dbReference type="InterPro" id="IPR013892">
    <property type="entry name" value="Cyt_c_biogenesis_Cmc1-like"/>
</dbReference>
<comment type="subcellular location">
    <subcellularLocation>
        <location evidence="3">Mitochondrion</location>
    </subcellularLocation>
</comment>
<evidence type="ECO:0000256" key="3">
    <source>
        <dbReference type="RuleBase" id="RU364104"/>
    </source>
</evidence>
<sequence length="81" mass="9685">MHTDLSAHLHSDKCNELIKLLRQCRIDYPARQLLGKCDHEYIEMTKCLKAERIARRQRSIEQSKIEKERMNTLFKEQAQKS</sequence>
<dbReference type="RefSeq" id="XP_019754856.1">
    <property type="nucleotide sequence ID" value="XM_019899297.2"/>
</dbReference>
<proteinExistence type="inferred from homology"/>
<dbReference type="GeneID" id="109533829"/>
<keyword evidence="3" id="KW-0496">Mitochondrion</keyword>
<organism evidence="4 5">
    <name type="scientific">Dendroctonus ponderosae</name>
    <name type="common">Mountain pine beetle</name>
    <dbReference type="NCBI Taxonomy" id="77166"/>
    <lineage>
        <taxon>Eukaryota</taxon>
        <taxon>Metazoa</taxon>
        <taxon>Ecdysozoa</taxon>
        <taxon>Arthropoda</taxon>
        <taxon>Hexapoda</taxon>
        <taxon>Insecta</taxon>
        <taxon>Pterygota</taxon>
        <taxon>Neoptera</taxon>
        <taxon>Endopterygota</taxon>
        <taxon>Coleoptera</taxon>
        <taxon>Polyphaga</taxon>
        <taxon>Cucujiformia</taxon>
        <taxon>Curculionidae</taxon>
        <taxon>Scolytinae</taxon>
        <taxon>Dendroctonus</taxon>
    </lineage>
</organism>
<keyword evidence="2" id="KW-1015">Disulfide bond</keyword>
<protein>
    <recommendedName>
        <fullName evidence="3">COX assembly mitochondrial protein</fullName>
    </recommendedName>
</protein>
<dbReference type="GO" id="GO:0005739">
    <property type="term" value="C:mitochondrion"/>
    <property type="evidence" value="ECO:0007669"/>
    <property type="project" value="UniProtKB-SubCell"/>
</dbReference>
<evidence type="ECO:0000256" key="2">
    <source>
        <dbReference type="ARBA" id="ARBA00023157"/>
    </source>
</evidence>
<dbReference type="Pfam" id="PF08583">
    <property type="entry name" value="Cmc1"/>
    <property type="match status" value="1"/>
</dbReference>
<reference evidence="4" key="2">
    <citation type="submission" date="2024-08" db="UniProtKB">
        <authorList>
            <consortium name="EnsemblMetazoa"/>
        </authorList>
    </citation>
    <scope>IDENTIFICATION</scope>
</reference>